<name>A0ABX2E9C2_9BURK</name>
<dbReference type="Gene3D" id="3.10.129.10">
    <property type="entry name" value="Hotdog Thioesterase"/>
    <property type="match status" value="1"/>
</dbReference>
<dbReference type="InterPro" id="IPR029069">
    <property type="entry name" value="HotDog_dom_sf"/>
</dbReference>
<dbReference type="InterPro" id="IPR003736">
    <property type="entry name" value="PAAI_dom"/>
</dbReference>
<feature type="domain" description="Thioesterase" evidence="2">
    <location>
        <begin position="48"/>
        <end position="125"/>
    </location>
</feature>
<dbReference type="PANTHER" id="PTHR43240:SF8">
    <property type="entry name" value="PHENYLACETIC ACID DEGRADATION-RELATED PROTEIN"/>
    <property type="match status" value="1"/>
</dbReference>
<evidence type="ECO:0000313" key="4">
    <source>
        <dbReference type="Proteomes" id="UP000737171"/>
    </source>
</evidence>
<reference evidence="3 4" key="1">
    <citation type="submission" date="2020-05" db="EMBL/GenBank/DDBJ databases">
        <title>Aquincola sp. isolate from soil.</title>
        <authorList>
            <person name="Han J."/>
            <person name="Kim D.-U."/>
        </authorList>
    </citation>
    <scope>NUCLEOTIDE SEQUENCE [LARGE SCALE GENOMIC DNA]</scope>
    <source>
        <strain evidence="3 4">S2</strain>
    </source>
</reference>
<evidence type="ECO:0000256" key="1">
    <source>
        <dbReference type="ARBA" id="ARBA00022801"/>
    </source>
</evidence>
<sequence>MPEISLDAVQAILEPLFPGLMGVRLLALAPERVLAEMAVRPALCTTRGILHGGAYMAFADTLGAVGTLLNLPPGTSTTTTDSSTKFIGGARVDTTVTGECIALHRGRTTMVWQTTIRSATGKLCAVVTQTQLVMPAAPAASA</sequence>
<dbReference type="InterPro" id="IPR006683">
    <property type="entry name" value="Thioestr_dom"/>
</dbReference>
<dbReference type="PANTHER" id="PTHR43240">
    <property type="entry name" value="1,4-DIHYDROXY-2-NAPHTHOYL-COA THIOESTERASE 1"/>
    <property type="match status" value="1"/>
</dbReference>
<accession>A0ABX2E9C2</accession>
<protein>
    <submittedName>
        <fullName evidence="3">PaaI family thioesterase</fullName>
    </submittedName>
</protein>
<comment type="caution">
    <text evidence="3">The sequence shown here is derived from an EMBL/GenBank/DDBJ whole genome shotgun (WGS) entry which is preliminary data.</text>
</comment>
<proteinExistence type="predicted"/>
<dbReference type="EMBL" id="JABRWJ010000001">
    <property type="protein sequence ID" value="NRF65584.1"/>
    <property type="molecule type" value="Genomic_DNA"/>
</dbReference>
<dbReference type="NCBIfam" id="TIGR00369">
    <property type="entry name" value="unchar_dom_1"/>
    <property type="match status" value="1"/>
</dbReference>
<dbReference type="SUPFAM" id="SSF54637">
    <property type="entry name" value="Thioesterase/thiol ester dehydrase-isomerase"/>
    <property type="match status" value="1"/>
</dbReference>
<gene>
    <name evidence="3" type="ORF">HLB44_01170</name>
</gene>
<dbReference type="CDD" id="cd03443">
    <property type="entry name" value="PaaI_thioesterase"/>
    <property type="match status" value="1"/>
</dbReference>
<keyword evidence="4" id="KW-1185">Reference proteome</keyword>
<dbReference type="Pfam" id="PF03061">
    <property type="entry name" value="4HBT"/>
    <property type="match status" value="1"/>
</dbReference>
<evidence type="ECO:0000313" key="3">
    <source>
        <dbReference type="EMBL" id="NRF65584.1"/>
    </source>
</evidence>
<keyword evidence="1" id="KW-0378">Hydrolase</keyword>
<organism evidence="3 4">
    <name type="scientific">Pseudaquabacterium terrae</name>
    <dbReference type="NCBI Taxonomy" id="2732868"/>
    <lineage>
        <taxon>Bacteria</taxon>
        <taxon>Pseudomonadati</taxon>
        <taxon>Pseudomonadota</taxon>
        <taxon>Betaproteobacteria</taxon>
        <taxon>Burkholderiales</taxon>
        <taxon>Sphaerotilaceae</taxon>
        <taxon>Pseudaquabacterium</taxon>
    </lineage>
</organism>
<dbReference type="RefSeq" id="WP_173119763.1">
    <property type="nucleotide sequence ID" value="NZ_JABRWJ010000001.1"/>
</dbReference>
<dbReference type="Proteomes" id="UP000737171">
    <property type="component" value="Unassembled WGS sequence"/>
</dbReference>
<evidence type="ECO:0000259" key="2">
    <source>
        <dbReference type="Pfam" id="PF03061"/>
    </source>
</evidence>